<keyword evidence="3" id="KW-1185">Reference proteome</keyword>
<keyword evidence="1" id="KW-0732">Signal</keyword>
<evidence type="ECO:0000313" key="3">
    <source>
        <dbReference type="Proteomes" id="UP000245412"/>
    </source>
</evidence>
<sequence>MNRKLNKGYALAMAAVLGISVVPGGSYVMAAGDGAAAEENAAAENAYFHSENADEVNIQDTGVYTIILKANEGWSFTLADNVDVTPWLVDEEGSPVFTDTEGIAFTQNGEEGPAVEGNTLKINIDASKISGFTSNGKGDIYVLPPSDSMWVAGENKGFYKATAEWAGCYTIPKVEVIGQIDGSKEKEFILEEDTVTLALDGEGLDDSLIDSSEAVIEIVDGDGYYVSDFVFTPGSIGETWTNGENTYSMSAEDISFDNGGYDVVDGGRGWSQQGGDGNGNYNISIGLSGLKYNGLPLSDVKIPLHVYCYGRTFTVEGGSLIAESQPKWTSSAEDNIPVLCDVYPDELYAVWPLGFDASGLTSEDFTLTLCSEYGDELVLEAGKDYSAVSEKGRSVITVNYMNWSFTPVYTTLRVDVNTDALVWDQEMYRADTISCTYDIASVYAYYTLSGGLSGTLSWTFYGLEGFDSWEQLYDAPTYRLAYVDEGGTKNYYAEDENGNGILVDSEQKAISYDASEDCSTAVINQVAYVTRREDMTEEKEADGQVITFSKEYDNVEYTLRTPDKAVGVTAKPGYALGSAWDTYLRWPWQTFINTGYQGGTK</sequence>
<comment type="caution">
    <text evidence="2">The sequence shown here is derived from an EMBL/GenBank/DDBJ whole genome shotgun (WGS) entry which is preliminary data.</text>
</comment>
<organism evidence="2 3">
    <name type="scientific">Murimonas intestini</name>
    <dbReference type="NCBI Taxonomy" id="1337051"/>
    <lineage>
        <taxon>Bacteria</taxon>
        <taxon>Bacillati</taxon>
        <taxon>Bacillota</taxon>
        <taxon>Clostridia</taxon>
        <taxon>Lachnospirales</taxon>
        <taxon>Lachnospiraceae</taxon>
        <taxon>Murimonas</taxon>
    </lineage>
</organism>
<reference evidence="2 3" key="1">
    <citation type="submission" date="2018-05" db="EMBL/GenBank/DDBJ databases">
        <authorList>
            <person name="Goeker M."/>
            <person name="Huntemann M."/>
            <person name="Clum A."/>
            <person name="Pillay M."/>
            <person name="Palaniappan K."/>
            <person name="Varghese N."/>
            <person name="Mikhailova N."/>
            <person name="Stamatis D."/>
            <person name="Reddy T."/>
            <person name="Daum C."/>
            <person name="Shapiro N."/>
            <person name="Ivanova N."/>
            <person name="Kyrpides N."/>
            <person name="Woyke T."/>
        </authorList>
    </citation>
    <scope>NUCLEOTIDE SEQUENCE [LARGE SCALE GENOMIC DNA]</scope>
    <source>
        <strain evidence="2 3">DSM 26524</strain>
    </source>
</reference>
<evidence type="ECO:0000313" key="2">
    <source>
        <dbReference type="EMBL" id="PWJ72358.1"/>
    </source>
</evidence>
<feature type="chain" id="PRO_5044497454" evidence="1">
    <location>
        <begin position="31"/>
        <end position="601"/>
    </location>
</feature>
<feature type="signal peptide" evidence="1">
    <location>
        <begin position="1"/>
        <end position="30"/>
    </location>
</feature>
<name>A0AB73SY93_9FIRM</name>
<dbReference type="Proteomes" id="UP000245412">
    <property type="component" value="Unassembled WGS sequence"/>
</dbReference>
<evidence type="ECO:0000256" key="1">
    <source>
        <dbReference type="SAM" id="SignalP"/>
    </source>
</evidence>
<protein>
    <submittedName>
        <fullName evidence="2">Uncharacterized protein</fullName>
    </submittedName>
</protein>
<dbReference type="EMBL" id="QGGY01000019">
    <property type="protein sequence ID" value="PWJ72358.1"/>
    <property type="molecule type" value="Genomic_DNA"/>
</dbReference>
<proteinExistence type="predicted"/>
<accession>A0AB73SY93</accession>
<dbReference type="AlphaFoldDB" id="A0AB73SY93"/>
<dbReference type="RefSeq" id="WP_109748552.1">
    <property type="nucleotide sequence ID" value="NZ_JANKBI010000020.1"/>
</dbReference>
<gene>
    <name evidence="2" type="ORF">C7383_11962</name>
</gene>